<evidence type="ECO:0000256" key="1">
    <source>
        <dbReference type="ARBA" id="ARBA00004571"/>
    </source>
</evidence>
<keyword evidence="6" id="KW-0472">Membrane</keyword>
<dbReference type="InterPro" id="IPR037066">
    <property type="entry name" value="Plug_dom_sf"/>
</dbReference>
<feature type="domain" description="TonB-dependent receptor-like beta-barrel" evidence="8">
    <location>
        <begin position="187"/>
        <end position="631"/>
    </location>
</feature>
<accession>A0A5K7S822</accession>
<evidence type="ECO:0000256" key="3">
    <source>
        <dbReference type="ARBA" id="ARBA00022452"/>
    </source>
</evidence>
<keyword evidence="9" id="KW-0675">Receptor</keyword>
<gene>
    <name evidence="9" type="ORF">AQPE_1865</name>
</gene>
<keyword evidence="3" id="KW-1134">Transmembrane beta strand</keyword>
<keyword evidence="5" id="KW-0798">TonB box</keyword>
<dbReference type="Gene3D" id="2.170.130.10">
    <property type="entry name" value="TonB-dependent receptor, plug domain"/>
    <property type="match status" value="1"/>
</dbReference>
<reference evidence="9" key="1">
    <citation type="journal article" date="2020" name="Int. J. Syst. Evol. Microbiol.">
        <title>Aquipluma nitroreducens gen. nov. sp. nov., a novel facultatively anaerobic bacterium isolated from a freshwater lake.</title>
        <authorList>
            <person name="Watanabe M."/>
            <person name="Kojima H."/>
            <person name="Fukui M."/>
        </authorList>
    </citation>
    <scope>NUCLEOTIDE SEQUENCE</scope>
    <source>
        <strain evidence="9">MeG22</strain>
    </source>
</reference>
<keyword evidence="2" id="KW-0813">Transport</keyword>
<dbReference type="Gene3D" id="2.40.170.20">
    <property type="entry name" value="TonB-dependent receptor, beta-barrel domain"/>
    <property type="match status" value="1"/>
</dbReference>
<dbReference type="InterPro" id="IPR039426">
    <property type="entry name" value="TonB-dep_rcpt-like"/>
</dbReference>
<name>A0A5K7S822_9BACT</name>
<evidence type="ECO:0000256" key="4">
    <source>
        <dbReference type="ARBA" id="ARBA00022692"/>
    </source>
</evidence>
<dbReference type="EMBL" id="AP018694">
    <property type="protein sequence ID" value="BBE17708.1"/>
    <property type="molecule type" value="Genomic_DNA"/>
</dbReference>
<comment type="subcellular location">
    <subcellularLocation>
        <location evidence="1">Cell outer membrane</location>
        <topology evidence="1">Multi-pass membrane protein</topology>
    </subcellularLocation>
</comment>
<organism evidence="9 10">
    <name type="scientific">Aquipluma nitroreducens</name>
    <dbReference type="NCBI Taxonomy" id="2010828"/>
    <lineage>
        <taxon>Bacteria</taxon>
        <taxon>Pseudomonadati</taxon>
        <taxon>Bacteroidota</taxon>
        <taxon>Bacteroidia</taxon>
        <taxon>Marinilabiliales</taxon>
        <taxon>Prolixibacteraceae</taxon>
        <taxon>Aquipluma</taxon>
    </lineage>
</organism>
<keyword evidence="7" id="KW-0998">Cell outer membrane</keyword>
<dbReference type="AlphaFoldDB" id="A0A5K7S822"/>
<dbReference type="PANTHER" id="PTHR30069">
    <property type="entry name" value="TONB-DEPENDENT OUTER MEMBRANE RECEPTOR"/>
    <property type="match status" value="1"/>
</dbReference>
<evidence type="ECO:0000313" key="10">
    <source>
        <dbReference type="Proteomes" id="UP001193389"/>
    </source>
</evidence>
<dbReference type="SUPFAM" id="SSF56935">
    <property type="entry name" value="Porins"/>
    <property type="match status" value="1"/>
</dbReference>
<keyword evidence="4" id="KW-0812">Transmembrane</keyword>
<evidence type="ECO:0000313" key="9">
    <source>
        <dbReference type="EMBL" id="BBE17708.1"/>
    </source>
</evidence>
<proteinExistence type="predicted"/>
<sequence>MTRDTIHLSEVVISANLPLGNKDLLDYYRTNHFATIDNINARLEGMSLIKRGAYALEPMLHGFSGGQLNVTIDGMKMFGACTDKMDPVTSYIEPTNLKNISINQGTNGNMNGCNVGGSVDMTLQEPEETSSDIPFTSVGFGYESVSRGRNILFSSGLSKNKWAWGIDGVYRKNENYRDGNNQLIPFSQFEKTNIHSVLKYTTSGNSFMKADFLYDLAHNVGYPALPMDVSKARATLAALEFNRNGKTKLKAKVYFNSVLHVMDDSKRDSTFFLKNNTTGKNDTVFMRMDMPGESSTFGTYLQAERFWNPKNKLSLKIDNYTNHSLAEMTMHMNRKSTVPEPPMYMQTWPEMLRNVTGLFLQNTTFASDKFQLTVNGRLDYNIDVLQSEYGQQQFSVFGYSLAKKQSRLVKSLNLSSQYSLGKYVSANATLGYSERLPTITERLGFYLYNAYDGYDYIGNPYIKTEKSDFIRMEIQLAKSNLKINLSQSLSLVHDYILGITNPDIPPMNFYTNGTRIYSNIPSARLFSTDLDLLYTPVKAISVFMISKFTFGELNSGEAIPLIPPLKNIISVKYQKENFSVQVENESSLAQNRINKSYGETTSPAYSIFQVKGSYVIHFRHVVADIGWGISNLLNKAYYDHLDWGRINRPGRNVELLLKFSF</sequence>
<evidence type="ECO:0000256" key="7">
    <source>
        <dbReference type="ARBA" id="ARBA00023237"/>
    </source>
</evidence>
<protein>
    <submittedName>
        <fullName evidence="9">TonB dependent receptor</fullName>
    </submittedName>
</protein>
<keyword evidence="10" id="KW-1185">Reference proteome</keyword>
<evidence type="ECO:0000256" key="2">
    <source>
        <dbReference type="ARBA" id="ARBA00022448"/>
    </source>
</evidence>
<evidence type="ECO:0000256" key="5">
    <source>
        <dbReference type="ARBA" id="ARBA00023077"/>
    </source>
</evidence>
<evidence type="ECO:0000259" key="8">
    <source>
        <dbReference type="Pfam" id="PF00593"/>
    </source>
</evidence>
<dbReference type="InterPro" id="IPR036942">
    <property type="entry name" value="Beta-barrel_TonB_sf"/>
</dbReference>
<dbReference type="InterPro" id="IPR000531">
    <property type="entry name" value="Beta-barrel_TonB"/>
</dbReference>
<dbReference type="GO" id="GO:0044718">
    <property type="term" value="P:siderophore transmembrane transport"/>
    <property type="evidence" value="ECO:0007669"/>
    <property type="project" value="TreeGrafter"/>
</dbReference>
<dbReference type="Proteomes" id="UP001193389">
    <property type="component" value="Chromosome"/>
</dbReference>
<dbReference type="GO" id="GO:0009279">
    <property type="term" value="C:cell outer membrane"/>
    <property type="evidence" value="ECO:0007669"/>
    <property type="project" value="UniProtKB-SubCell"/>
</dbReference>
<evidence type="ECO:0000256" key="6">
    <source>
        <dbReference type="ARBA" id="ARBA00023136"/>
    </source>
</evidence>
<dbReference type="GO" id="GO:0015344">
    <property type="term" value="F:siderophore uptake transmembrane transporter activity"/>
    <property type="evidence" value="ECO:0007669"/>
    <property type="project" value="TreeGrafter"/>
</dbReference>
<dbReference type="KEGG" id="anf:AQPE_1865"/>
<dbReference type="PANTHER" id="PTHR30069:SF49">
    <property type="entry name" value="OUTER MEMBRANE PROTEIN C"/>
    <property type="match status" value="1"/>
</dbReference>
<dbReference type="Pfam" id="PF00593">
    <property type="entry name" value="TonB_dep_Rec_b-barrel"/>
    <property type="match status" value="1"/>
</dbReference>